<reference evidence="3" key="1">
    <citation type="submission" date="2017-07" db="EMBL/GenBank/DDBJ databases">
        <title>Draft genome sequence of Effusibacillus lacus strain skLN1.</title>
        <authorList>
            <person name="Watanabe M."/>
            <person name="Kojima H."/>
            <person name="Fukui M."/>
        </authorList>
    </citation>
    <scope>NUCLEOTIDE SEQUENCE [LARGE SCALE GENOMIC DNA]</scope>
    <source>
        <strain evidence="3">skLN1</strain>
    </source>
</reference>
<dbReference type="AlphaFoldDB" id="A0A292YLT2"/>
<evidence type="ECO:0000313" key="3">
    <source>
        <dbReference type="Proteomes" id="UP000217785"/>
    </source>
</evidence>
<keyword evidence="3" id="KW-1185">Reference proteome</keyword>
<comment type="caution">
    <text evidence="2">The sequence shown here is derived from an EMBL/GenBank/DDBJ whole genome shotgun (WGS) entry which is preliminary data.</text>
</comment>
<name>A0A292YLT2_9BACL</name>
<dbReference type="EMBL" id="BDUF01000049">
    <property type="protein sequence ID" value="GAX90126.1"/>
    <property type="molecule type" value="Genomic_DNA"/>
</dbReference>
<proteinExistence type="predicted"/>
<organism evidence="2 3">
    <name type="scientific">Effusibacillus lacus</name>
    <dbReference type="NCBI Taxonomy" id="1348429"/>
    <lineage>
        <taxon>Bacteria</taxon>
        <taxon>Bacillati</taxon>
        <taxon>Bacillota</taxon>
        <taxon>Bacilli</taxon>
        <taxon>Bacillales</taxon>
        <taxon>Alicyclobacillaceae</taxon>
        <taxon>Effusibacillus</taxon>
    </lineage>
</organism>
<dbReference type="OrthoDB" id="2885483at2"/>
<dbReference type="Proteomes" id="UP000217785">
    <property type="component" value="Unassembled WGS sequence"/>
</dbReference>
<dbReference type="InterPro" id="IPR057767">
    <property type="entry name" value="UGSC-like_dom"/>
</dbReference>
<evidence type="ECO:0000259" key="1">
    <source>
        <dbReference type="Pfam" id="PF24696"/>
    </source>
</evidence>
<gene>
    <name evidence="2" type="ORF">EFBL_1752</name>
</gene>
<protein>
    <recommendedName>
        <fullName evidence="1">UGSC-like domain-containing protein</fullName>
    </recommendedName>
</protein>
<accession>A0A292YLT2</accession>
<evidence type="ECO:0000313" key="2">
    <source>
        <dbReference type="EMBL" id="GAX90126.1"/>
    </source>
</evidence>
<dbReference type="Pfam" id="PF24696">
    <property type="entry name" value="UGSC"/>
    <property type="match status" value="1"/>
</dbReference>
<sequence>MIEIYIPTGVVETELKQLSPRLDTLDGKVMGLLDNGKWNANKLLSEVQTILKEQFDIKEVIKWKKPNFSAPANRDMREEIARKCDFVVSAIGD</sequence>
<feature type="domain" description="UGSC-like" evidence="1">
    <location>
        <begin position="4"/>
        <end position="93"/>
    </location>
</feature>